<dbReference type="PANTHER" id="PTHR43581">
    <property type="entry name" value="ATP/GTP PHOSPHATASE"/>
    <property type="match status" value="1"/>
</dbReference>
<dbReference type="GO" id="GO:0005524">
    <property type="term" value="F:ATP binding"/>
    <property type="evidence" value="ECO:0007669"/>
    <property type="project" value="InterPro"/>
</dbReference>
<dbReference type="Gene3D" id="3.40.50.300">
    <property type="entry name" value="P-loop containing nucleotide triphosphate hydrolases"/>
    <property type="match status" value="2"/>
</dbReference>
<protein>
    <submittedName>
        <fullName evidence="2">AAA family ATPase</fullName>
    </submittedName>
</protein>
<dbReference type="PANTHER" id="PTHR43581:SF2">
    <property type="entry name" value="EXCINUCLEASE ATPASE SUBUNIT"/>
    <property type="match status" value="1"/>
</dbReference>
<proteinExistence type="predicted"/>
<sequence length="332" mass="36834">MPVPQIHRIRIEKFRRIQEPLELDLTSPKGAPSRNIVLAGPNGCGKTSVLEAVLLGLGQEHLIVRDLEKARREQHWRTVLPEGARIEIDVSFDDGPVKTWVRAANALSQRDAAGQVMQLLFARGAHLAVEYFSSWRTPDLVGPIKPLVGPGARPADTETNRLWRLKQRINDERARGGFAAASPGTSKADAWLKRINEAWARFHGNDGTSIDAQIVDPDAEELFADLYVIRDGQRICSIDEVSSGEIELLSFAGWIILNDFRGGLLIIDEPELHLHPQWQATILPALRDLAPEAQFIVASHSDAVWEQAYSFERFLLVPEGDPRSAAATESDA</sequence>
<dbReference type="Pfam" id="PF13304">
    <property type="entry name" value="AAA_21"/>
    <property type="match status" value="1"/>
</dbReference>
<dbReference type="EMBL" id="JAGTJJ010000015">
    <property type="protein sequence ID" value="MDC3983727.1"/>
    <property type="molecule type" value="Genomic_DNA"/>
</dbReference>
<name>A0A9X3X3S4_9BACT</name>
<comment type="caution">
    <text evidence="2">The sequence shown here is derived from an EMBL/GenBank/DDBJ whole genome shotgun (WGS) entry which is preliminary data.</text>
</comment>
<dbReference type="InterPro" id="IPR038729">
    <property type="entry name" value="Rad50/SbcC_AAA"/>
</dbReference>
<evidence type="ECO:0000313" key="3">
    <source>
        <dbReference type="Proteomes" id="UP001151081"/>
    </source>
</evidence>
<dbReference type="InterPro" id="IPR003959">
    <property type="entry name" value="ATPase_AAA_core"/>
</dbReference>
<dbReference type="InterPro" id="IPR027417">
    <property type="entry name" value="P-loop_NTPase"/>
</dbReference>
<dbReference type="SMART" id="SM00382">
    <property type="entry name" value="AAA"/>
    <property type="match status" value="1"/>
</dbReference>
<dbReference type="Proteomes" id="UP001151081">
    <property type="component" value="Unassembled WGS sequence"/>
</dbReference>
<dbReference type="AlphaFoldDB" id="A0A9X3X3S4"/>
<reference evidence="2 3" key="1">
    <citation type="submission" date="2021-04" db="EMBL/GenBank/DDBJ databases">
        <title>Genome analysis of Polyangium sp.</title>
        <authorList>
            <person name="Li Y."/>
            <person name="Wang J."/>
        </authorList>
    </citation>
    <scope>NUCLEOTIDE SEQUENCE [LARGE SCALE GENOMIC DNA]</scope>
    <source>
        <strain evidence="2 3">SDU14</strain>
    </source>
</reference>
<dbReference type="InterPro" id="IPR051396">
    <property type="entry name" value="Bact_Antivir_Def_Nuclease"/>
</dbReference>
<gene>
    <name evidence="2" type="ORF">KEG57_24675</name>
</gene>
<keyword evidence="3" id="KW-1185">Reference proteome</keyword>
<dbReference type="GO" id="GO:0006302">
    <property type="term" value="P:double-strand break repair"/>
    <property type="evidence" value="ECO:0007669"/>
    <property type="project" value="InterPro"/>
</dbReference>
<dbReference type="InterPro" id="IPR003593">
    <property type="entry name" value="AAA+_ATPase"/>
</dbReference>
<evidence type="ECO:0000259" key="1">
    <source>
        <dbReference type="SMART" id="SM00382"/>
    </source>
</evidence>
<evidence type="ECO:0000313" key="2">
    <source>
        <dbReference type="EMBL" id="MDC3983727.1"/>
    </source>
</evidence>
<accession>A0A9X3X3S4</accession>
<dbReference type="SUPFAM" id="SSF52540">
    <property type="entry name" value="P-loop containing nucleoside triphosphate hydrolases"/>
    <property type="match status" value="1"/>
</dbReference>
<feature type="domain" description="AAA+ ATPase" evidence="1">
    <location>
        <begin position="32"/>
        <end position="319"/>
    </location>
</feature>
<dbReference type="RefSeq" id="WP_272423291.1">
    <property type="nucleotide sequence ID" value="NZ_JAGTJJ010000015.1"/>
</dbReference>
<organism evidence="2 3">
    <name type="scientific">Polyangium jinanense</name>
    <dbReference type="NCBI Taxonomy" id="2829994"/>
    <lineage>
        <taxon>Bacteria</taxon>
        <taxon>Pseudomonadati</taxon>
        <taxon>Myxococcota</taxon>
        <taxon>Polyangia</taxon>
        <taxon>Polyangiales</taxon>
        <taxon>Polyangiaceae</taxon>
        <taxon>Polyangium</taxon>
    </lineage>
</organism>
<dbReference type="GO" id="GO:0016887">
    <property type="term" value="F:ATP hydrolysis activity"/>
    <property type="evidence" value="ECO:0007669"/>
    <property type="project" value="InterPro"/>
</dbReference>
<dbReference type="Pfam" id="PF13476">
    <property type="entry name" value="AAA_23"/>
    <property type="match status" value="1"/>
</dbReference>